<dbReference type="RefSeq" id="WP_214621816.1">
    <property type="nucleotide sequence ID" value="NZ_JAHGAW010000002.1"/>
</dbReference>
<proteinExistence type="predicted"/>
<dbReference type="Gene3D" id="3.20.20.100">
    <property type="entry name" value="NADP-dependent oxidoreductase domain"/>
    <property type="match status" value="1"/>
</dbReference>
<comment type="caution">
    <text evidence="3">The sequence shown here is derived from an EMBL/GenBank/DDBJ whole genome shotgun (WGS) entry which is preliminary data.</text>
</comment>
<evidence type="ECO:0000256" key="1">
    <source>
        <dbReference type="ARBA" id="ARBA00023002"/>
    </source>
</evidence>
<dbReference type="CDD" id="cd19091">
    <property type="entry name" value="AKR_PsAKR"/>
    <property type="match status" value="1"/>
</dbReference>
<protein>
    <submittedName>
        <fullName evidence="3">Aldo/keto reductase</fullName>
    </submittedName>
</protein>
<organism evidence="3 4">
    <name type="scientific">Sphingobium nicotianae</name>
    <dbReference type="NCBI Taxonomy" id="2782607"/>
    <lineage>
        <taxon>Bacteria</taxon>
        <taxon>Pseudomonadati</taxon>
        <taxon>Pseudomonadota</taxon>
        <taxon>Alphaproteobacteria</taxon>
        <taxon>Sphingomonadales</taxon>
        <taxon>Sphingomonadaceae</taxon>
        <taxon>Sphingobium</taxon>
    </lineage>
</organism>
<gene>
    <name evidence="3" type="ORF">KK488_03855</name>
</gene>
<dbReference type="Proteomes" id="UP001138757">
    <property type="component" value="Unassembled WGS sequence"/>
</dbReference>
<dbReference type="SUPFAM" id="SSF51430">
    <property type="entry name" value="NAD(P)-linked oxidoreductase"/>
    <property type="match status" value="1"/>
</dbReference>
<dbReference type="InterPro" id="IPR023210">
    <property type="entry name" value="NADP_OxRdtase_dom"/>
</dbReference>
<evidence type="ECO:0000313" key="4">
    <source>
        <dbReference type="Proteomes" id="UP001138757"/>
    </source>
</evidence>
<keyword evidence="4" id="KW-1185">Reference proteome</keyword>
<dbReference type="InterPro" id="IPR050523">
    <property type="entry name" value="AKR_Detox_Biosynth"/>
</dbReference>
<dbReference type="FunFam" id="3.20.20.100:FF:000004">
    <property type="entry name" value="Oxidoreductase, aldo/keto reductase"/>
    <property type="match status" value="1"/>
</dbReference>
<accession>A0A9X1IPB7</accession>
<dbReference type="InterPro" id="IPR036812">
    <property type="entry name" value="NAD(P)_OxRdtase_dom_sf"/>
</dbReference>
<keyword evidence="1" id="KW-0560">Oxidoreductase</keyword>
<dbReference type="GO" id="GO:0005829">
    <property type="term" value="C:cytosol"/>
    <property type="evidence" value="ECO:0007669"/>
    <property type="project" value="TreeGrafter"/>
</dbReference>
<sequence length="345" mass="38067">MRYNRLGKTGLYVSELALGTATFGGGTKMYTQVGNLQQAEVDALVRVAIDAGVNLIDTADVYAEGISEQLVGQALRNLGIARSDVVLATKVSDVVGDGPNDMGTSRYHICASVEASLRRLQVEHIDLYQLHDFDFATPIEETVEALDSLVRRGLIRYVGVSNWTAWQLAKARGHADRMGLARYQSHQAYYSLVSRDVEREVVPFMAHEGMGMLVWGPLAGGSLTGKYRDASNGRRSRFDFPPIDDGRCERILTVMDEIVAERGVTHAQLAISWLLHQPIVDSVLIGATSERQLKDNLASAEIDLTSQELERLGEVSALPSEYPAWMQTLKSTRRRELMAAERNAS</sequence>
<evidence type="ECO:0000259" key="2">
    <source>
        <dbReference type="Pfam" id="PF00248"/>
    </source>
</evidence>
<dbReference type="EMBL" id="JAHGAW010000002">
    <property type="protein sequence ID" value="MBT2186073.1"/>
    <property type="molecule type" value="Genomic_DNA"/>
</dbReference>
<reference evidence="3" key="1">
    <citation type="submission" date="2021-05" db="EMBL/GenBank/DDBJ databases">
        <title>Genome of Sphingobium sp. strain.</title>
        <authorList>
            <person name="Fan R."/>
        </authorList>
    </citation>
    <scope>NUCLEOTIDE SEQUENCE</scope>
    <source>
        <strain evidence="3">H33</strain>
    </source>
</reference>
<feature type="domain" description="NADP-dependent oxidoreductase" evidence="2">
    <location>
        <begin position="15"/>
        <end position="315"/>
    </location>
</feature>
<dbReference type="AlphaFoldDB" id="A0A9X1IPB7"/>
<dbReference type="GO" id="GO:0016491">
    <property type="term" value="F:oxidoreductase activity"/>
    <property type="evidence" value="ECO:0007669"/>
    <property type="project" value="UniProtKB-KW"/>
</dbReference>
<dbReference type="PANTHER" id="PTHR43364:SF18">
    <property type="entry name" value="OXIDOREDUCTASE"/>
    <property type="match status" value="1"/>
</dbReference>
<dbReference type="PANTHER" id="PTHR43364">
    <property type="entry name" value="NADH-SPECIFIC METHYLGLYOXAL REDUCTASE-RELATED"/>
    <property type="match status" value="1"/>
</dbReference>
<dbReference type="Pfam" id="PF00248">
    <property type="entry name" value="Aldo_ket_red"/>
    <property type="match status" value="1"/>
</dbReference>
<evidence type="ECO:0000313" key="3">
    <source>
        <dbReference type="EMBL" id="MBT2186073.1"/>
    </source>
</evidence>
<name>A0A9X1IPB7_9SPHN</name>